<feature type="domain" description="Bulb-type lectin" evidence="14">
    <location>
        <begin position="55"/>
        <end position="169"/>
    </location>
</feature>
<dbReference type="GO" id="GO:0005886">
    <property type="term" value="C:plasma membrane"/>
    <property type="evidence" value="ECO:0007669"/>
    <property type="project" value="TreeGrafter"/>
</dbReference>
<dbReference type="InterPro" id="IPR036426">
    <property type="entry name" value="Bulb-type_lectin_dom_sf"/>
</dbReference>
<feature type="signal peptide" evidence="12">
    <location>
        <begin position="1"/>
        <end position="22"/>
    </location>
</feature>
<dbReference type="Proteomes" id="UP000192578">
    <property type="component" value="Unassembled WGS sequence"/>
</dbReference>
<dbReference type="GO" id="GO:0048468">
    <property type="term" value="P:cell development"/>
    <property type="evidence" value="ECO:0007669"/>
    <property type="project" value="UniProtKB-ARBA"/>
</dbReference>
<dbReference type="GO" id="GO:0043235">
    <property type="term" value="C:receptor complex"/>
    <property type="evidence" value="ECO:0007669"/>
    <property type="project" value="TreeGrafter"/>
</dbReference>
<dbReference type="PROSITE" id="PS50011">
    <property type="entry name" value="PROTEIN_KINASE_DOM"/>
    <property type="match status" value="1"/>
</dbReference>
<evidence type="ECO:0000256" key="8">
    <source>
        <dbReference type="ARBA" id="ARBA00023137"/>
    </source>
</evidence>
<evidence type="ECO:0000259" key="14">
    <source>
        <dbReference type="PROSITE" id="PS50927"/>
    </source>
</evidence>
<dbReference type="InterPro" id="IPR001245">
    <property type="entry name" value="Ser-Thr/Tyr_kinase_cat_dom"/>
</dbReference>
<feature type="domain" description="Bulb-type lectin" evidence="14">
    <location>
        <begin position="340"/>
        <end position="454"/>
    </location>
</feature>
<dbReference type="Gene3D" id="1.10.510.10">
    <property type="entry name" value="Transferase(Phosphotransferase) domain 1"/>
    <property type="match status" value="1"/>
</dbReference>
<comment type="catalytic activity">
    <reaction evidence="9">
        <text>L-tyrosyl-[protein] + ATP = O-phospho-L-tyrosyl-[protein] + ADP + H(+)</text>
        <dbReference type="Rhea" id="RHEA:10596"/>
        <dbReference type="Rhea" id="RHEA-COMP:10136"/>
        <dbReference type="Rhea" id="RHEA-COMP:20101"/>
        <dbReference type="ChEBI" id="CHEBI:15378"/>
        <dbReference type="ChEBI" id="CHEBI:30616"/>
        <dbReference type="ChEBI" id="CHEBI:46858"/>
        <dbReference type="ChEBI" id="CHEBI:61978"/>
        <dbReference type="ChEBI" id="CHEBI:456216"/>
        <dbReference type="EC" id="2.7.10.1"/>
    </reaction>
</comment>
<dbReference type="SUPFAM" id="SSF56112">
    <property type="entry name" value="Protein kinase-like (PK-like)"/>
    <property type="match status" value="1"/>
</dbReference>
<dbReference type="InterPro" id="IPR011009">
    <property type="entry name" value="Kinase-like_dom_sf"/>
</dbReference>
<dbReference type="GO" id="GO:0050793">
    <property type="term" value="P:regulation of developmental process"/>
    <property type="evidence" value="ECO:0007669"/>
    <property type="project" value="UniProtKB-ARBA"/>
</dbReference>
<feature type="chain" id="PRO_5013116993" evidence="12">
    <location>
        <begin position="23"/>
        <end position="1035"/>
    </location>
</feature>
<evidence type="ECO:0000256" key="10">
    <source>
        <dbReference type="PROSITE-ProRule" id="PRU10141"/>
    </source>
</evidence>
<feature type="domain" description="Protein kinase" evidence="13">
    <location>
        <begin position="661"/>
        <end position="977"/>
    </location>
</feature>
<keyword evidence="4 10" id="KW-0547">Nucleotide-binding</keyword>
<evidence type="ECO:0000313" key="16">
    <source>
        <dbReference type="Proteomes" id="UP000192578"/>
    </source>
</evidence>
<evidence type="ECO:0000256" key="5">
    <source>
        <dbReference type="ARBA" id="ARBA00022777"/>
    </source>
</evidence>
<feature type="binding site" evidence="10">
    <location>
        <position position="696"/>
    </location>
    <ligand>
        <name>ATP</name>
        <dbReference type="ChEBI" id="CHEBI:30616"/>
    </ligand>
</feature>
<keyword evidence="15" id="KW-0675">Receptor</keyword>
<keyword evidence="8" id="KW-0829">Tyrosine-protein kinase</keyword>
<dbReference type="InterPro" id="IPR017441">
    <property type="entry name" value="Protein_kinase_ATP_BS"/>
</dbReference>
<dbReference type="Gene3D" id="2.90.10.30">
    <property type="match status" value="2"/>
</dbReference>
<dbReference type="InterPro" id="IPR020635">
    <property type="entry name" value="Tyr_kinase_cat_dom"/>
</dbReference>
<dbReference type="GO" id="GO:0004714">
    <property type="term" value="F:transmembrane receptor protein tyrosine kinase activity"/>
    <property type="evidence" value="ECO:0007669"/>
    <property type="project" value="UniProtKB-EC"/>
</dbReference>
<evidence type="ECO:0000256" key="11">
    <source>
        <dbReference type="SAM" id="MobiDB-lite"/>
    </source>
</evidence>
<accession>A0A1W0XFS6</accession>
<keyword evidence="6 10" id="KW-0067">ATP-binding</keyword>
<evidence type="ECO:0000256" key="9">
    <source>
        <dbReference type="ARBA" id="ARBA00051243"/>
    </source>
</evidence>
<dbReference type="GO" id="GO:0051130">
    <property type="term" value="P:positive regulation of cellular component organization"/>
    <property type="evidence" value="ECO:0007669"/>
    <property type="project" value="UniProtKB-ARBA"/>
</dbReference>
<evidence type="ECO:0000259" key="13">
    <source>
        <dbReference type="PROSITE" id="PS50011"/>
    </source>
</evidence>
<dbReference type="InterPro" id="IPR000719">
    <property type="entry name" value="Prot_kinase_dom"/>
</dbReference>
<dbReference type="InterPro" id="IPR008266">
    <property type="entry name" value="Tyr_kinase_AS"/>
</dbReference>
<keyword evidence="3" id="KW-0808">Transferase</keyword>
<dbReference type="EMBL" id="MTYJ01000001">
    <property type="protein sequence ID" value="OQV26248.1"/>
    <property type="molecule type" value="Genomic_DNA"/>
</dbReference>
<dbReference type="Gene3D" id="3.30.200.20">
    <property type="entry name" value="Phosphorylase Kinase, domain 1"/>
    <property type="match status" value="1"/>
</dbReference>
<keyword evidence="12" id="KW-0732">Signal</keyword>
<dbReference type="SUPFAM" id="SSF51110">
    <property type="entry name" value="alpha-D-mannose-specific plant lectins"/>
    <property type="match status" value="2"/>
</dbReference>
<sequence length="1035" mass="114994">MAFSAYVSLAFYLALLLHHSIAADEGNYSTPPTKKTSALHGQTTKSRGKAFDPLSSVLRSGESMQVGQVLWSPQRSVQLRMQPDEDLRLHRQCDNEAAWQTDTKGVTPLAQVLTMQADGNLALHAANNQLVWSTNTSGQPFSGVESRVQDEGILCLAHPGSRCLWSSGGYGVCDPVYPGTFDVAKVILKSGERLTTGMTVQSNGQTCSLAVQLDGDVVLRRACDGVEMYSIRHAVPASMILSMGVASSGNLQVYRANGAMQTIANVETRQRWDPVDGTDLRIGDNCALCLYKNGVCLWTSSRSLYKCPLGSSVVDVGRDPDSTNITTAPSRVGNQERELQAVLESGDSLFVGDTVWSPGRVTRLTMQADGNLVLYRECDGKSIWASDTNYNSEPPQIVTMQENGNLAIYNPNQYLLWSTGTTTPRFAGARLRVQDSGSLCIENRQGVCLWNSGGFALCHPAPSPHFEEAIVILNSGEKLIQGKTVYSKHRPCNLTIQSNGNMMLYRACDGAAVFSLRYGVGYTENRGYGYKYISDFSINENGNLLLTDSITHMIKNVNLRADDARGSAYADLHLSDEECRLCVFKDGFCLWTSHALLYECPGTVDPFGTLLQGSRRAPATETRVHLTADLWTVQFESQDEGFRSVYSRYMCLLEIPKQNLQLSATVLGKGEFGIVYKGLAHDLPTVSKSPTVVAAKTLTGMPNPEQSAQFGAELEVMMKCGHHINIVNILGICMQERPFLLLEYCDYGSLLTFLRQRQSSFYSHLDELGNLASPNENDAKAEWTQICVARGWDSDEQSMEANMLNTEELIKFGHQIARGMEHLVSRFIIHRDLAARNILVTNRRVMKISDFGLARQGSHSYTVSNVFYMDLYFIALPILWMPPDAILYRRFSEKSDVWAFGVLLWEMFSLGLVPFDRPDVAKFSATAFAEWLLEGNQLPRPLLAPLSIARLMQLCWDLTPDTRPTFTDLWKNFDQVLCETDNGRSYLLLETYVPDRRLTDLDQQLLECLKDRTKDKESEDARAANLAGEISHVLP</sequence>
<dbReference type="Pfam" id="PF07714">
    <property type="entry name" value="PK_Tyr_Ser-Thr"/>
    <property type="match status" value="1"/>
</dbReference>
<dbReference type="PANTHER" id="PTHR24416:SF611">
    <property type="entry name" value="TYROSINE-PROTEIN KINASE TRANSMEMBRANE RECEPTOR ROR"/>
    <property type="match status" value="1"/>
</dbReference>
<dbReference type="PROSITE" id="PS00109">
    <property type="entry name" value="PROTEIN_KINASE_TYR"/>
    <property type="match status" value="1"/>
</dbReference>
<evidence type="ECO:0000256" key="7">
    <source>
        <dbReference type="ARBA" id="ARBA00023136"/>
    </source>
</evidence>
<evidence type="ECO:0000256" key="2">
    <source>
        <dbReference type="ARBA" id="ARBA00004308"/>
    </source>
</evidence>
<dbReference type="InterPro" id="IPR001480">
    <property type="entry name" value="Bulb-type_lectin_dom"/>
</dbReference>
<evidence type="ECO:0000256" key="6">
    <source>
        <dbReference type="ARBA" id="ARBA00022840"/>
    </source>
</evidence>
<dbReference type="OrthoDB" id="1884773at2759"/>
<dbReference type="PROSITE" id="PS00107">
    <property type="entry name" value="PROTEIN_KINASE_ATP"/>
    <property type="match status" value="1"/>
</dbReference>
<reference evidence="16" key="1">
    <citation type="submission" date="2017-01" db="EMBL/GenBank/DDBJ databases">
        <title>Comparative genomics of anhydrobiosis in the tardigrade Hypsibius dujardini.</title>
        <authorList>
            <person name="Yoshida Y."/>
            <person name="Koutsovoulos G."/>
            <person name="Laetsch D."/>
            <person name="Stevens L."/>
            <person name="Kumar S."/>
            <person name="Horikawa D."/>
            <person name="Ishino K."/>
            <person name="Komine S."/>
            <person name="Tomita M."/>
            <person name="Blaxter M."/>
            <person name="Arakawa K."/>
        </authorList>
    </citation>
    <scope>NUCLEOTIDE SEQUENCE [LARGE SCALE GENOMIC DNA]</scope>
    <source>
        <strain evidence="16">Z151</strain>
    </source>
</reference>
<dbReference type="AlphaFoldDB" id="A0A1W0XFS6"/>
<evidence type="ECO:0000256" key="4">
    <source>
        <dbReference type="ARBA" id="ARBA00022741"/>
    </source>
</evidence>
<evidence type="ECO:0000313" key="15">
    <source>
        <dbReference type="EMBL" id="OQV26248.1"/>
    </source>
</evidence>
<dbReference type="SMART" id="SM00219">
    <property type="entry name" value="TyrKc"/>
    <property type="match status" value="1"/>
</dbReference>
<comment type="subcellular location">
    <subcellularLocation>
        <location evidence="2">Endomembrane system</location>
    </subcellularLocation>
    <subcellularLocation>
        <location evidence="1">Membrane</location>
        <topology evidence="1">Single-pass membrane protein</topology>
    </subcellularLocation>
</comment>
<dbReference type="CDD" id="cd00192">
    <property type="entry name" value="PTKc"/>
    <property type="match status" value="1"/>
</dbReference>
<name>A0A1W0XFS6_HYPEX</name>
<comment type="caution">
    <text evidence="15">The sequence shown here is derived from an EMBL/GenBank/DDBJ whole genome shotgun (WGS) entry which is preliminary data.</text>
</comment>
<dbReference type="CDD" id="cd00028">
    <property type="entry name" value="B_lectin"/>
    <property type="match status" value="1"/>
</dbReference>
<keyword evidence="5" id="KW-0418">Kinase</keyword>
<keyword evidence="16" id="KW-1185">Reference proteome</keyword>
<organism evidence="15 16">
    <name type="scientific">Hypsibius exemplaris</name>
    <name type="common">Freshwater tardigrade</name>
    <dbReference type="NCBI Taxonomy" id="2072580"/>
    <lineage>
        <taxon>Eukaryota</taxon>
        <taxon>Metazoa</taxon>
        <taxon>Ecdysozoa</taxon>
        <taxon>Tardigrada</taxon>
        <taxon>Eutardigrada</taxon>
        <taxon>Parachela</taxon>
        <taxon>Hypsibioidea</taxon>
        <taxon>Hypsibiidae</taxon>
        <taxon>Hypsibius</taxon>
    </lineage>
</organism>
<dbReference type="GO" id="GO:0030182">
    <property type="term" value="P:neuron differentiation"/>
    <property type="evidence" value="ECO:0007669"/>
    <property type="project" value="UniProtKB-ARBA"/>
</dbReference>
<proteinExistence type="predicted"/>
<feature type="compositionally biased region" description="Polar residues" evidence="11">
    <location>
        <begin position="28"/>
        <end position="45"/>
    </location>
</feature>
<dbReference type="FunFam" id="1.10.510.10:FF:001512">
    <property type="entry name" value="Receptor tyrosine-protein kinase erbB-2"/>
    <property type="match status" value="1"/>
</dbReference>
<dbReference type="InterPro" id="IPR050122">
    <property type="entry name" value="RTK"/>
</dbReference>
<dbReference type="GO" id="GO:0007169">
    <property type="term" value="P:cell surface receptor protein tyrosine kinase signaling pathway"/>
    <property type="evidence" value="ECO:0007669"/>
    <property type="project" value="TreeGrafter"/>
</dbReference>
<dbReference type="PANTHER" id="PTHR24416">
    <property type="entry name" value="TYROSINE-PROTEIN KINASE RECEPTOR"/>
    <property type="match status" value="1"/>
</dbReference>
<dbReference type="SMART" id="SM00108">
    <property type="entry name" value="B_lectin"/>
    <property type="match status" value="2"/>
</dbReference>
<evidence type="ECO:0000256" key="1">
    <source>
        <dbReference type="ARBA" id="ARBA00004167"/>
    </source>
</evidence>
<dbReference type="GO" id="GO:0005524">
    <property type="term" value="F:ATP binding"/>
    <property type="evidence" value="ECO:0007669"/>
    <property type="project" value="UniProtKB-UniRule"/>
</dbReference>
<gene>
    <name evidence="15" type="ORF">BV898_00366</name>
</gene>
<evidence type="ECO:0000256" key="12">
    <source>
        <dbReference type="SAM" id="SignalP"/>
    </source>
</evidence>
<dbReference type="Gene3D" id="2.90.10.10">
    <property type="entry name" value="Bulb-type lectin domain"/>
    <property type="match status" value="4"/>
</dbReference>
<protein>
    <submittedName>
        <fullName evidence="15">Macrophage colony-stimulating factor 1 receptor 2</fullName>
    </submittedName>
</protein>
<feature type="region of interest" description="Disordered" evidence="11">
    <location>
        <begin position="28"/>
        <end position="48"/>
    </location>
</feature>
<dbReference type="PROSITE" id="PS50927">
    <property type="entry name" value="BULB_LECTIN"/>
    <property type="match status" value="2"/>
</dbReference>
<dbReference type="GO" id="GO:0012505">
    <property type="term" value="C:endomembrane system"/>
    <property type="evidence" value="ECO:0007669"/>
    <property type="project" value="UniProtKB-SubCell"/>
</dbReference>
<keyword evidence="7" id="KW-0472">Membrane</keyword>
<evidence type="ECO:0000256" key="3">
    <source>
        <dbReference type="ARBA" id="ARBA00022679"/>
    </source>
</evidence>